<dbReference type="PANTHER" id="PTHR10868:SF1">
    <property type="entry name" value="SIGMA NON-OPIOID INTRACELLULAR RECEPTOR 1"/>
    <property type="match status" value="1"/>
</dbReference>
<dbReference type="Pfam" id="PF04622">
    <property type="entry name" value="ERG2_Sigma1R"/>
    <property type="match status" value="1"/>
</dbReference>
<dbReference type="GeneID" id="54356646"/>
<comment type="similarity">
    <text evidence="2 8">Belongs to the ERG2 family.</text>
</comment>
<keyword evidence="10" id="KW-1185">Reference proteome</keyword>
<reference evidence="11" key="2">
    <citation type="submission" date="2020-04" db="EMBL/GenBank/DDBJ databases">
        <authorList>
            <consortium name="NCBI Genome Project"/>
        </authorList>
    </citation>
    <scope>NUCLEOTIDE SEQUENCE</scope>
    <source>
        <strain evidence="11">CBS 342.82</strain>
    </source>
</reference>
<proteinExistence type="inferred from homology"/>
<accession>A0A6J3MD90</accession>
<keyword evidence="3" id="KW-0812">Transmembrane</keyword>
<evidence type="ECO:0000256" key="5">
    <source>
        <dbReference type="ARBA" id="ARBA00022989"/>
    </source>
</evidence>
<protein>
    <recommendedName>
        <fullName evidence="8">C-8 sterol isomerase</fullName>
        <ecNumber evidence="8">5.-.-.-</ecNumber>
    </recommendedName>
    <alternativeName>
        <fullName evidence="8">Delta-8--delta-7 sterol isomerase</fullName>
    </alternativeName>
</protein>
<feature type="signal peptide" evidence="9">
    <location>
        <begin position="1"/>
        <end position="16"/>
    </location>
</feature>
<keyword evidence="5" id="KW-1133">Transmembrane helix</keyword>
<evidence type="ECO:0000256" key="7">
    <source>
        <dbReference type="ARBA" id="ARBA00029435"/>
    </source>
</evidence>
<evidence type="ECO:0000256" key="6">
    <source>
        <dbReference type="ARBA" id="ARBA00023136"/>
    </source>
</evidence>
<comment type="subcellular location">
    <subcellularLocation>
        <location evidence="1">Endoplasmic reticulum membrane</location>
    </subcellularLocation>
</comment>
<evidence type="ECO:0000256" key="4">
    <source>
        <dbReference type="ARBA" id="ARBA00022824"/>
    </source>
</evidence>
<evidence type="ECO:0000256" key="2">
    <source>
        <dbReference type="ARBA" id="ARBA00007141"/>
    </source>
</evidence>
<dbReference type="GO" id="GO:0006696">
    <property type="term" value="P:ergosterol biosynthetic process"/>
    <property type="evidence" value="ECO:0007669"/>
    <property type="project" value="TreeGrafter"/>
</dbReference>
<dbReference type="InterPro" id="IPR006716">
    <property type="entry name" value="ERG2_sigma1_rcpt-like"/>
</dbReference>
<comment type="pathway">
    <text evidence="7 8">Steroid metabolism; ergosterol biosynthesis.</text>
</comment>
<evidence type="ECO:0000313" key="11">
    <source>
        <dbReference type="RefSeq" id="XP_033463016.1"/>
    </source>
</evidence>
<dbReference type="AlphaFoldDB" id="A0A6J3MD90"/>
<keyword evidence="9" id="KW-0732">Signal</keyword>
<evidence type="ECO:0000256" key="9">
    <source>
        <dbReference type="SAM" id="SignalP"/>
    </source>
</evidence>
<name>A0A6J3MD90_9PEZI</name>
<sequence length="216" mass="23669">MGIVADLVIVIAVVLAVIMAAESNLDRLTIFDPTHLHNAAQKAIAVHGNDTRLIVDHIVGALKANATLAPFLNLKEEWIFNNAGGAMGVMYIIHASVTEYLIIFGTAIGTEGHTGRHTADDYFNILTGTQLAFTPGTFEPEVYGPGTVHHLRRGDVKQYKMESSCFALEYARGFIPGMLFFGYADTFSSTLDFPTIWATTRVTGQQIISNLLKFKY</sequence>
<evidence type="ECO:0000256" key="1">
    <source>
        <dbReference type="ARBA" id="ARBA00004586"/>
    </source>
</evidence>
<dbReference type="GO" id="GO:0005789">
    <property type="term" value="C:endoplasmic reticulum membrane"/>
    <property type="evidence" value="ECO:0007669"/>
    <property type="project" value="UniProtKB-SubCell"/>
</dbReference>
<organism evidence="11">
    <name type="scientific">Dissoconium aciculare CBS 342.82</name>
    <dbReference type="NCBI Taxonomy" id="1314786"/>
    <lineage>
        <taxon>Eukaryota</taxon>
        <taxon>Fungi</taxon>
        <taxon>Dikarya</taxon>
        <taxon>Ascomycota</taxon>
        <taxon>Pezizomycotina</taxon>
        <taxon>Dothideomycetes</taxon>
        <taxon>Dothideomycetidae</taxon>
        <taxon>Mycosphaerellales</taxon>
        <taxon>Dissoconiaceae</taxon>
        <taxon>Dissoconium</taxon>
    </lineage>
</organism>
<evidence type="ECO:0000256" key="3">
    <source>
        <dbReference type="ARBA" id="ARBA00022692"/>
    </source>
</evidence>
<feature type="chain" id="PRO_5027108496" description="C-8 sterol isomerase" evidence="9">
    <location>
        <begin position="17"/>
        <end position="216"/>
    </location>
</feature>
<keyword evidence="6" id="KW-0472">Membrane</keyword>
<reference evidence="11" key="3">
    <citation type="submission" date="2025-08" db="UniProtKB">
        <authorList>
            <consortium name="RefSeq"/>
        </authorList>
    </citation>
    <scope>IDENTIFICATION</scope>
    <source>
        <strain evidence="11">CBS 342.82</strain>
    </source>
</reference>
<evidence type="ECO:0000313" key="10">
    <source>
        <dbReference type="Proteomes" id="UP000504637"/>
    </source>
</evidence>
<dbReference type="EC" id="5.-.-.-" evidence="8"/>
<dbReference type="RefSeq" id="XP_033463016.1">
    <property type="nucleotide sequence ID" value="XM_033598847.1"/>
</dbReference>
<evidence type="ECO:0000256" key="8">
    <source>
        <dbReference type="RuleBase" id="RU368083"/>
    </source>
</evidence>
<keyword evidence="4" id="KW-0256">Endoplasmic reticulum</keyword>
<dbReference type="PANTHER" id="PTHR10868">
    <property type="entry name" value="SIGMA 1-TYPE OPIOID RECEPTOR-RELATED"/>
    <property type="match status" value="1"/>
</dbReference>
<dbReference type="UniPathway" id="UPA00768"/>
<comment type="function">
    <text evidence="8">Catalyzes the reaction which results in unsaturation at C-7 in the B ring of sterols.</text>
</comment>
<dbReference type="OrthoDB" id="347124at2759"/>
<dbReference type="Proteomes" id="UP000504637">
    <property type="component" value="Unplaced"/>
</dbReference>
<gene>
    <name evidence="11" type="ORF">K489DRAFT_103147</name>
</gene>
<reference evidence="11" key="1">
    <citation type="submission" date="2020-01" db="EMBL/GenBank/DDBJ databases">
        <authorList>
            <consortium name="DOE Joint Genome Institute"/>
            <person name="Haridas S."/>
            <person name="Albert R."/>
            <person name="Binder M."/>
            <person name="Bloem J."/>
            <person name="Labutti K."/>
            <person name="Salamov A."/>
            <person name="Andreopoulos B."/>
            <person name="Baker S.E."/>
            <person name="Barry K."/>
            <person name="Bills G."/>
            <person name="Bluhm B.H."/>
            <person name="Cannon C."/>
            <person name="Castanera R."/>
            <person name="Culley D.E."/>
            <person name="Daum C."/>
            <person name="Ezra D."/>
            <person name="Gonzalez J.B."/>
            <person name="Henrissat B."/>
            <person name="Kuo A."/>
            <person name="Liang C."/>
            <person name="Lipzen A."/>
            <person name="Lutzoni F."/>
            <person name="Magnuson J."/>
            <person name="Mondo S."/>
            <person name="Nolan M."/>
            <person name="Ohm R."/>
            <person name="Pangilinan J."/>
            <person name="Park H.-J."/>
            <person name="Ramirez L."/>
            <person name="Alfaro M."/>
            <person name="Sun H."/>
            <person name="Tritt A."/>
            <person name="Yoshinaga Y."/>
            <person name="Zwiers L.-H."/>
            <person name="Turgeon B.G."/>
            <person name="Goodwin S.B."/>
            <person name="Spatafora J.W."/>
            <person name="Crous P.W."/>
            <person name="Grigoriev I.V."/>
        </authorList>
    </citation>
    <scope>NUCLEOTIDE SEQUENCE</scope>
    <source>
        <strain evidence="11">CBS 342.82</strain>
    </source>
</reference>